<evidence type="ECO:0000313" key="4">
    <source>
        <dbReference type="Proteomes" id="UP000186736"/>
    </source>
</evidence>
<dbReference type="EMBL" id="MKZO01000057">
    <property type="protein sequence ID" value="OLS60074.1"/>
    <property type="molecule type" value="Genomic_DNA"/>
</dbReference>
<protein>
    <submittedName>
        <fullName evidence="3">Uncharacterized protein</fullName>
    </submittedName>
</protein>
<sequence length="73" mass="8407">MKFVKSIALGSLLFGLMTTAHAEDGFDRAKKFNENFRAEQARIWSDDSSDQKKQQVAQEKQKERKDAKEKSDN</sequence>
<evidence type="ECO:0000256" key="2">
    <source>
        <dbReference type="SAM" id="SignalP"/>
    </source>
</evidence>
<comment type="caution">
    <text evidence="3">The sequence shown here is derived from an EMBL/GenBank/DDBJ whole genome shotgun (WGS) entry which is preliminary data.</text>
</comment>
<dbReference type="OrthoDB" id="7016632at2"/>
<feature type="compositionally biased region" description="Basic and acidic residues" evidence="1">
    <location>
        <begin position="49"/>
        <end position="73"/>
    </location>
</feature>
<proteinExistence type="predicted"/>
<feature type="region of interest" description="Disordered" evidence="1">
    <location>
        <begin position="41"/>
        <end position="73"/>
    </location>
</feature>
<dbReference type="AlphaFoldDB" id="A0A0D1P9A4"/>
<accession>A0A1Q9QY58</accession>
<evidence type="ECO:0000256" key="1">
    <source>
        <dbReference type="SAM" id="MobiDB-lite"/>
    </source>
</evidence>
<keyword evidence="2" id="KW-0732">Signal</keyword>
<gene>
    <name evidence="3" type="ORF">PSEMO_50550</name>
</gene>
<organism evidence="3 4">
    <name type="scientific">Pseudomonas putida</name>
    <name type="common">Arthrobacter siderocapsulatus</name>
    <dbReference type="NCBI Taxonomy" id="303"/>
    <lineage>
        <taxon>Bacteria</taxon>
        <taxon>Pseudomonadati</taxon>
        <taxon>Pseudomonadota</taxon>
        <taxon>Gammaproteobacteria</taxon>
        <taxon>Pseudomonadales</taxon>
        <taxon>Pseudomonadaceae</taxon>
        <taxon>Pseudomonas</taxon>
    </lineage>
</organism>
<feature type="signal peptide" evidence="2">
    <location>
        <begin position="1"/>
        <end position="22"/>
    </location>
</feature>
<reference evidence="3 4" key="1">
    <citation type="submission" date="2016-10" db="EMBL/GenBank/DDBJ databases">
        <title>Genome Sequence of Pseudomonas putida GM4FR.</title>
        <authorList>
            <person name="Poehlein A."/>
            <person name="Wemheuer F."/>
            <person name="Hollensteiner J."/>
            <person name="Wemheuer B."/>
        </authorList>
    </citation>
    <scope>NUCLEOTIDE SEQUENCE [LARGE SCALE GENOMIC DNA]</scope>
    <source>
        <strain evidence="3 4">GM4FR</strain>
    </source>
</reference>
<dbReference type="RefSeq" id="WP_009394983.1">
    <property type="nucleotide sequence ID" value="NZ_MKZO01000057.1"/>
</dbReference>
<dbReference type="Proteomes" id="UP000186736">
    <property type="component" value="Unassembled WGS sequence"/>
</dbReference>
<name>A0A0D1P9A4_PSEPU</name>
<feature type="chain" id="PRO_5002244742" evidence="2">
    <location>
        <begin position="23"/>
        <end position="73"/>
    </location>
</feature>
<accession>A0A0D1P9A4</accession>
<evidence type="ECO:0000313" key="3">
    <source>
        <dbReference type="EMBL" id="OLS60074.1"/>
    </source>
</evidence>